<sequence length="294" mass="32215">MVPKFWASALVLATLFAQSSFCASLPLRIITFNIRYAATSLETNEKPWSTRRPLLVNQLSGQAAEASTTVIGLQEVLNNQLIDIKSGLGTQWAHIGVGRDDGATQGEYSPILYRTDVLKVLYSEVKWLSPTPDVVSFGWGAGSRRIVTIGVFEHIATGKRFIHANTHLDNVSSQARSEGIKVVVTRIKAVQQTWGPLPVSLTGDFNSAPDGDAYSTLTGLNYLEDLWNLATHVGTNQLTYTGFSQTGISRIDYIWLGPKDTQPYTPQTIEIVGNYVDGVFVSDHRMVVGDVIVI</sequence>
<dbReference type="InterPro" id="IPR036691">
    <property type="entry name" value="Endo/exonu/phosph_ase_sf"/>
</dbReference>
<dbReference type="PANTHER" id="PTHR12121">
    <property type="entry name" value="CARBON CATABOLITE REPRESSOR PROTEIN 4"/>
    <property type="match status" value="1"/>
</dbReference>
<proteinExistence type="predicted"/>
<dbReference type="Proteomes" id="UP001265746">
    <property type="component" value="Unassembled WGS sequence"/>
</dbReference>
<name>A0AAD9S4A7_PHOAM</name>
<dbReference type="SUPFAM" id="SSF56219">
    <property type="entry name" value="DNase I-like"/>
    <property type="match status" value="1"/>
</dbReference>
<keyword evidence="1" id="KW-0732">Signal</keyword>
<feature type="chain" id="PRO_5042291197" description="Endonuclease/exonuclease/phosphatase domain-containing protein" evidence="1">
    <location>
        <begin position="25"/>
        <end position="294"/>
    </location>
</feature>
<dbReference type="GO" id="GO:0000175">
    <property type="term" value="F:3'-5'-RNA exonuclease activity"/>
    <property type="evidence" value="ECO:0007669"/>
    <property type="project" value="TreeGrafter"/>
</dbReference>
<feature type="signal peptide" evidence="1">
    <location>
        <begin position="1"/>
        <end position="24"/>
    </location>
</feature>
<keyword evidence="4" id="KW-1185">Reference proteome</keyword>
<dbReference type="EMBL" id="JAUJFL010000008">
    <property type="protein sequence ID" value="KAK2598833.1"/>
    <property type="molecule type" value="Genomic_DNA"/>
</dbReference>
<comment type="caution">
    <text evidence="3">The sequence shown here is derived from an EMBL/GenBank/DDBJ whole genome shotgun (WGS) entry which is preliminary data.</text>
</comment>
<dbReference type="InterPro" id="IPR050410">
    <property type="entry name" value="CCR4/nocturin_mRNA_transcr"/>
</dbReference>
<protein>
    <recommendedName>
        <fullName evidence="2">Endonuclease/exonuclease/phosphatase domain-containing protein</fullName>
    </recommendedName>
</protein>
<dbReference type="AlphaFoldDB" id="A0AAD9S4A7"/>
<dbReference type="Pfam" id="PF03372">
    <property type="entry name" value="Exo_endo_phos"/>
    <property type="match status" value="1"/>
</dbReference>
<accession>A0AAD9S4A7</accession>
<dbReference type="PANTHER" id="PTHR12121:SF36">
    <property type="entry name" value="ENDONUCLEASE_EXONUCLEASE_PHOSPHATASE DOMAIN-CONTAINING PROTEIN"/>
    <property type="match status" value="1"/>
</dbReference>
<evidence type="ECO:0000259" key="2">
    <source>
        <dbReference type="Pfam" id="PF03372"/>
    </source>
</evidence>
<evidence type="ECO:0000313" key="3">
    <source>
        <dbReference type="EMBL" id="KAK2598833.1"/>
    </source>
</evidence>
<dbReference type="InterPro" id="IPR005135">
    <property type="entry name" value="Endo/exonuclease/phosphatase"/>
</dbReference>
<evidence type="ECO:0000313" key="4">
    <source>
        <dbReference type="Proteomes" id="UP001265746"/>
    </source>
</evidence>
<gene>
    <name evidence="3" type="ORF">N8I77_012218</name>
</gene>
<evidence type="ECO:0000256" key="1">
    <source>
        <dbReference type="SAM" id="SignalP"/>
    </source>
</evidence>
<feature type="domain" description="Endonuclease/exonuclease/phosphatase" evidence="2">
    <location>
        <begin position="30"/>
        <end position="284"/>
    </location>
</feature>
<organism evidence="3 4">
    <name type="scientific">Phomopsis amygdali</name>
    <name type="common">Fusicoccum amygdali</name>
    <dbReference type="NCBI Taxonomy" id="1214568"/>
    <lineage>
        <taxon>Eukaryota</taxon>
        <taxon>Fungi</taxon>
        <taxon>Dikarya</taxon>
        <taxon>Ascomycota</taxon>
        <taxon>Pezizomycotina</taxon>
        <taxon>Sordariomycetes</taxon>
        <taxon>Sordariomycetidae</taxon>
        <taxon>Diaporthales</taxon>
        <taxon>Diaporthaceae</taxon>
        <taxon>Diaporthe</taxon>
    </lineage>
</organism>
<dbReference type="CDD" id="cd09083">
    <property type="entry name" value="EEP-1"/>
    <property type="match status" value="1"/>
</dbReference>
<dbReference type="Gene3D" id="3.60.10.10">
    <property type="entry name" value="Endonuclease/exonuclease/phosphatase"/>
    <property type="match status" value="1"/>
</dbReference>
<reference evidence="3" key="1">
    <citation type="submission" date="2023-06" db="EMBL/GenBank/DDBJ databases">
        <authorList>
            <person name="Noh H."/>
        </authorList>
    </citation>
    <scope>NUCLEOTIDE SEQUENCE</scope>
    <source>
        <strain evidence="3">DUCC20226</strain>
    </source>
</reference>